<reference evidence="2" key="2">
    <citation type="submission" date="2023-05" db="EMBL/GenBank/DDBJ databases">
        <authorList>
            <person name="Schelkunov M.I."/>
        </authorList>
    </citation>
    <scope>NUCLEOTIDE SEQUENCE</scope>
    <source>
        <strain evidence="2">Hsosn_3</strain>
        <tissue evidence="2">Leaf</tissue>
    </source>
</reference>
<evidence type="ECO:0000313" key="3">
    <source>
        <dbReference type="Proteomes" id="UP001237642"/>
    </source>
</evidence>
<evidence type="ECO:0000256" key="1">
    <source>
        <dbReference type="SAM" id="MobiDB-lite"/>
    </source>
</evidence>
<comment type="caution">
    <text evidence="2">The sequence shown here is derived from an EMBL/GenBank/DDBJ whole genome shotgun (WGS) entry which is preliminary data.</text>
</comment>
<sequence>MSHSLISSTAVAVAALPNSHKINAVPTVSYHKIVASHQPLVHSRRGTTLGLGGLVLGFIQVGCDDRHANAAGRRPPPPPPEEKKDPSINGVTAKVLASKKRKEAMKESIARLKDKGKLITEPSQ</sequence>
<feature type="region of interest" description="Disordered" evidence="1">
    <location>
        <begin position="67"/>
        <end position="106"/>
    </location>
</feature>
<reference evidence="2" key="1">
    <citation type="submission" date="2023-02" db="EMBL/GenBank/DDBJ databases">
        <title>Genome of toxic invasive species Heracleum sosnowskyi carries increased number of genes despite the absence of recent whole-genome duplications.</title>
        <authorList>
            <person name="Schelkunov M."/>
            <person name="Shtratnikova V."/>
            <person name="Makarenko M."/>
            <person name="Klepikova A."/>
            <person name="Omelchenko D."/>
            <person name="Novikova G."/>
            <person name="Obukhova E."/>
            <person name="Bogdanov V."/>
            <person name="Penin A."/>
            <person name="Logacheva M."/>
        </authorList>
    </citation>
    <scope>NUCLEOTIDE SEQUENCE</scope>
    <source>
        <strain evidence="2">Hsosn_3</strain>
        <tissue evidence="2">Leaf</tissue>
    </source>
</reference>
<keyword evidence="3" id="KW-1185">Reference proteome</keyword>
<proteinExistence type="predicted"/>
<organism evidence="2 3">
    <name type="scientific">Heracleum sosnowskyi</name>
    <dbReference type="NCBI Taxonomy" id="360622"/>
    <lineage>
        <taxon>Eukaryota</taxon>
        <taxon>Viridiplantae</taxon>
        <taxon>Streptophyta</taxon>
        <taxon>Embryophyta</taxon>
        <taxon>Tracheophyta</taxon>
        <taxon>Spermatophyta</taxon>
        <taxon>Magnoliopsida</taxon>
        <taxon>eudicotyledons</taxon>
        <taxon>Gunneridae</taxon>
        <taxon>Pentapetalae</taxon>
        <taxon>asterids</taxon>
        <taxon>campanulids</taxon>
        <taxon>Apiales</taxon>
        <taxon>Apiaceae</taxon>
        <taxon>Apioideae</taxon>
        <taxon>apioid superclade</taxon>
        <taxon>Tordylieae</taxon>
        <taxon>Tordyliinae</taxon>
        <taxon>Heracleum</taxon>
    </lineage>
</organism>
<accession>A0AAD8LZN4</accession>
<dbReference type="AlphaFoldDB" id="A0AAD8LZN4"/>
<dbReference type="Proteomes" id="UP001237642">
    <property type="component" value="Unassembled WGS sequence"/>
</dbReference>
<dbReference type="EMBL" id="JAUIZM010000011">
    <property type="protein sequence ID" value="KAK1356370.1"/>
    <property type="molecule type" value="Genomic_DNA"/>
</dbReference>
<evidence type="ECO:0000313" key="2">
    <source>
        <dbReference type="EMBL" id="KAK1356370.1"/>
    </source>
</evidence>
<protein>
    <submittedName>
        <fullName evidence="2">Zinc transporter like</fullName>
    </submittedName>
</protein>
<dbReference type="PANTHER" id="PTHR37182:SF2">
    <property type="entry name" value="F24J8.11 PROTEIN"/>
    <property type="match status" value="1"/>
</dbReference>
<name>A0AAD8LZN4_9APIA</name>
<gene>
    <name evidence="2" type="ORF">POM88_049626</name>
</gene>
<dbReference type="PANTHER" id="PTHR37182">
    <property type="entry name" value="F24J8.11 PROTEIN"/>
    <property type="match status" value="1"/>
</dbReference>